<feature type="transmembrane region" description="Helical" evidence="8">
    <location>
        <begin position="189"/>
        <end position="212"/>
    </location>
</feature>
<evidence type="ECO:0000256" key="1">
    <source>
        <dbReference type="ARBA" id="ARBA00004477"/>
    </source>
</evidence>
<sequence>MAPPAVMLLYCFVGVMATFTLNGFLLEKLTKTHDVGEMTLTFVSCSINALVAQGLRRLCREPTSAMPLRRYTSLALLTFVSTVASIYALRYVTFVTRILGKSCKSIPVMALGACMGRRYAMRKVASVVLLSVGVACFLYGTYEQAHPHAREEASRDLGLGCLLLVVSLLCDGATGAIEDKVIDEFDVHAFELMFYLSAFKAILALAGMIVLGEVPASVAAAAPHFGGLVLLSLTGASGQACLFVTLRTFGALTTSIIGTLRKVVSIVLSVVLFQHTLGGHQQVGLAVAFVAIGLNWLPTGSKAAAVPDEAYELKELMTDDASTVDGDLSDSDDVYCSPEQARALEVVVEWEKASSVITVA</sequence>
<dbReference type="SUPFAM" id="SSF103481">
    <property type="entry name" value="Multidrug resistance efflux transporter EmrE"/>
    <property type="match status" value="1"/>
</dbReference>
<dbReference type="Proteomes" id="UP000243579">
    <property type="component" value="Unassembled WGS sequence"/>
</dbReference>
<keyword evidence="10" id="KW-1185">Reference proteome</keyword>
<dbReference type="GO" id="GO:0005459">
    <property type="term" value="F:UDP-galactose transmembrane transporter activity"/>
    <property type="evidence" value="ECO:0007669"/>
    <property type="project" value="TreeGrafter"/>
</dbReference>
<evidence type="ECO:0000256" key="7">
    <source>
        <dbReference type="ARBA" id="ARBA00023136"/>
    </source>
</evidence>
<evidence type="ECO:0000313" key="9">
    <source>
        <dbReference type="EMBL" id="OQR92084.1"/>
    </source>
</evidence>
<dbReference type="InterPro" id="IPR037185">
    <property type="entry name" value="EmrE-like"/>
</dbReference>
<organism evidence="9 10">
    <name type="scientific">Achlya hypogyna</name>
    <name type="common">Oomycete</name>
    <name type="synonym">Protoachlya hypogyna</name>
    <dbReference type="NCBI Taxonomy" id="1202772"/>
    <lineage>
        <taxon>Eukaryota</taxon>
        <taxon>Sar</taxon>
        <taxon>Stramenopiles</taxon>
        <taxon>Oomycota</taxon>
        <taxon>Saprolegniomycetes</taxon>
        <taxon>Saprolegniales</taxon>
        <taxon>Achlyaceae</taxon>
        <taxon>Achlya</taxon>
    </lineage>
</organism>
<dbReference type="Pfam" id="PF08449">
    <property type="entry name" value="UAA"/>
    <property type="match status" value="1"/>
</dbReference>
<evidence type="ECO:0000256" key="5">
    <source>
        <dbReference type="ARBA" id="ARBA00022824"/>
    </source>
</evidence>
<dbReference type="GO" id="GO:0005789">
    <property type="term" value="C:endoplasmic reticulum membrane"/>
    <property type="evidence" value="ECO:0007669"/>
    <property type="project" value="UniProtKB-SubCell"/>
</dbReference>
<evidence type="ECO:0000256" key="4">
    <source>
        <dbReference type="ARBA" id="ARBA00022692"/>
    </source>
</evidence>
<feature type="transmembrane region" description="Helical" evidence="8">
    <location>
        <begin position="120"/>
        <end position="142"/>
    </location>
</feature>
<keyword evidence="3" id="KW-0813">Transport</keyword>
<feature type="transmembrane region" description="Helical" evidence="8">
    <location>
        <begin position="224"/>
        <end position="244"/>
    </location>
</feature>
<evidence type="ECO:0000256" key="8">
    <source>
        <dbReference type="SAM" id="Phobius"/>
    </source>
</evidence>
<comment type="subcellular location">
    <subcellularLocation>
        <location evidence="1">Endoplasmic reticulum membrane</location>
        <topology evidence="1">Multi-pass membrane protein</topology>
    </subcellularLocation>
</comment>
<gene>
    <name evidence="9" type="ORF">ACHHYP_04113</name>
</gene>
<evidence type="ECO:0000256" key="2">
    <source>
        <dbReference type="ARBA" id="ARBA00010694"/>
    </source>
</evidence>
<evidence type="ECO:0000256" key="3">
    <source>
        <dbReference type="ARBA" id="ARBA00022448"/>
    </source>
</evidence>
<evidence type="ECO:0000256" key="6">
    <source>
        <dbReference type="ARBA" id="ARBA00022989"/>
    </source>
</evidence>
<dbReference type="GO" id="GO:0005460">
    <property type="term" value="F:UDP-glucose transmembrane transporter activity"/>
    <property type="evidence" value="ECO:0007669"/>
    <property type="project" value="TreeGrafter"/>
</dbReference>
<accession>A0A1V9Z264</accession>
<reference evidence="9 10" key="1">
    <citation type="journal article" date="2014" name="Genome Biol. Evol.">
        <title>The secreted proteins of Achlya hypogyna and Thraustotheca clavata identify the ancestral oomycete secretome and reveal gene acquisitions by horizontal gene transfer.</title>
        <authorList>
            <person name="Misner I."/>
            <person name="Blouin N."/>
            <person name="Leonard G."/>
            <person name="Richards T.A."/>
            <person name="Lane C.E."/>
        </authorList>
    </citation>
    <scope>NUCLEOTIDE SEQUENCE [LARGE SCALE GENOMIC DNA]</scope>
    <source>
        <strain evidence="9 10">ATCC 48635</strain>
    </source>
</reference>
<proteinExistence type="inferred from homology"/>
<dbReference type="EMBL" id="JNBR01000481">
    <property type="protein sequence ID" value="OQR92084.1"/>
    <property type="molecule type" value="Genomic_DNA"/>
</dbReference>
<name>A0A1V9Z264_ACHHY</name>
<protein>
    <submittedName>
        <fullName evidence="9">Drug/Metabolite Transporter (DMT) Superfamily</fullName>
    </submittedName>
</protein>
<dbReference type="AlphaFoldDB" id="A0A1V9Z264"/>
<comment type="caution">
    <text evidence="9">The sequence shown here is derived from an EMBL/GenBank/DDBJ whole genome shotgun (WGS) entry which is preliminary data.</text>
</comment>
<keyword evidence="6 8" id="KW-1133">Transmembrane helix</keyword>
<dbReference type="OrthoDB" id="78344at2759"/>
<dbReference type="InterPro" id="IPR013657">
    <property type="entry name" value="SCL35B1-4/HUT1"/>
</dbReference>
<comment type="similarity">
    <text evidence="2">Belongs to the nucleotide-sugar transporter family. SLC35B subfamily.</text>
</comment>
<keyword evidence="5" id="KW-0256">Endoplasmic reticulum</keyword>
<feature type="transmembrane region" description="Helical" evidence="8">
    <location>
        <begin position="157"/>
        <end position="177"/>
    </location>
</feature>
<evidence type="ECO:0000313" key="10">
    <source>
        <dbReference type="Proteomes" id="UP000243579"/>
    </source>
</evidence>
<feature type="transmembrane region" description="Helical" evidence="8">
    <location>
        <begin position="75"/>
        <end position="99"/>
    </location>
</feature>
<keyword evidence="7 8" id="KW-0472">Membrane</keyword>
<dbReference type="PANTHER" id="PTHR10778">
    <property type="entry name" value="SOLUTE CARRIER FAMILY 35 MEMBER B"/>
    <property type="match status" value="1"/>
</dbReference>
<dbReference type="PANTHER" id="PTHR10778:SF10">
    <property type="entry name" value="SOLUTE CARRIER FAMILY 35 MEMBER B1"/>
    <property type="match status" value="1"/>
</dbReference>
<feature type="transmembrane region" description="Helical" evidence="8">
    <location>
        <begin position="6"/>
        <end position="26"/>
    </location>
</feature>
<dbReference type="GO" id="GO:0000139">
    <property type="term" value="C:Golgi membrane"/>
    <property type="evidence" value="ECO:0007669"/>
    <property type="project" value="TreeGrafter"/>
</dbReference>
<keyword evidence="4 8" id="KW-0812">Transmembrane</keyword>